<proteinExistence type="inferred from homology"/>
<dbReference type="AlphaFoldDB" id="A0A194AKU9"/>
<evidence type="ECO:0000259" key="6">
    <source>
        <dbReference type="PROSITE" id="PS50949"/>
    </source>
</evidence>
<dbReference type="PANTHER" id="PTHR46577:SF2">
    <property type="entry name" value="TRANSCRIPTIONAL REGULATORY PROTEIN"/>
    <property type="match status" value="1"/>
</dbReference>
<keyword evidence="3" id="KW-0805">Transcription regulation</keyword>
<dbReference type="InterPro" id="IPR051446">
    <property type="entry name" value="HTH_trans_reg/aminotransferase"/>
</dbReference>
<evidence type="ECO:0000256" key="1">
    <source>
        <dbReference type="ARBA" id="ARBA00005384"/>
    </source>
</evidence>
<dbReference type="InterPro" id="IPR036388">
    <property type="entry name" value="WH-like_DNA-bd_sf"/>
</dbReference>
<feature type="domain" description="HTH gntR-type" evidence="6">
    <location>
        <begin position="8"/>
        <end position="76"/>
    </location>
</feature>
<dbReference type="InterPro" id="IPR036390">
    <property type="entry name" value="WH_DNA-bd_sf"/>
</dbReference>
<dbReference type="Gene3D" id="3.40.640.10">
    <property type="entry name" value="Type I PLP-dependent aspartate aminotransferase-like (Major domain)"/>
    <property type="match status" value="1"/>
</dbReference>
<dbReference type="GO" id="GO:0030170">
    <property type="term" value="F:pyridoxal phosphate binding"/>
    <property type="evidence" value="ECO:0007669"/>
    <property type="project" value="InterPro"/>
</dbReference>
<keyword evidence="8" id="KW-1185">Reference proteome</keyword>
<dbReference type="SUPFAM" id="SSF46785">
    <property type="entry name" value="Winged helix' DNA-binding domain"/>
    <property type="match status" value="1"/>
</dbReference>
<dbReference type="PROSITE" id="PS50949">
    <property type="entry name" value="HTH_GNTR"/>
    <property type="match status" value="1"/>
</dbReference>
<keyword evidence="5" id="KW-0804">Transcription</keyword>
<dbReference type="STRING" id="1592317.DPF_2397"/>
<dbReference type="Pfam" id="PF00155">
    <property type="entry name" value="Aminotran_1_2"/>
    <property type="match status" value="1"/>
</dbReference>
<dbReference type="CDD" id="cd07377">
    <property type="entry name" value="WHTH_GntR"/>
    <property type="match status" value="1"/>
</dbReference>
<reference evidence="8" key="1">
    <citation type="submission" date="2016-06" db="EMBL/GenBank/DDBJ databases">
        <title>Draft genome sequence of Desulfoplanes formicivorans strain Pf12B.</title>
        <authorList>
            <person name="Watanabe M."/>
            <person name="Kojima H."/>
            <person name="Fukui M."/>
        </authorList>
    </citation>
    <scope>NUCLEOTIDE SEQUENCE [LARGE SCALE GENOMIC DNA]</scope>
    <source>
        <strain evidence="8">Pf12B</strain>
    </source>
</reference>
<dbReference type="EMBL" id="BDFE01000020">
    <property type="protein sequence ID" value="GAU09666.1"/>
    <property type="molecule type" value="Genomic_DNA"/>
</dbReference>
<name>A0A194AKU9_9BACT</name>
<dbReference type="RefSeq" id="WP_069859919.1">
    <property type="nucleotide sequence ID" value="NZ_BDFE01000020.1"/>
</dbReference>
<dbReference type="InterPro" id="IPR015422">
    <property type="entry name" value="PyrdxlP-dep_Trfase_small"/>
</dbReference>
<evidence type="ECO:0000256" key="2">
    <source>
        <dbReference type="ARBA" id="ARBA00022898"/>
    </source>
</evidence>
<dbReference type="CDD" id="cd00609">
    <property type="entry name" value="AAT_like"/>
    <property type="match status" value="1"/>
</dbReference>
<evidence type="ECO:0000313" key="8">
    <source>
        <dbReference type="Proteomes" id="UP000095200"/>
    </source>
</evidence>
<organism evidence="7 8">
    <name type="scientific">Desulfoplanes formicivorans</name>
    <dbReference type="NCBI Taxonomy" id="1592317"/>
    <lineage>
        <taxon>Bacteria</taxon>
        <taxon>Pseudomonadati</taxon>
        <taxon>Thermodesulfobacteriota</taxon>
        <taxon>Desulfovibrionia</taxon>
        <taxon>Desulfovibrionales</taxon>
        <taxon>Desulfoplanaceae</taxon>
        <taxon>Desulfoplanes</taxon>
    </lineage>
</organism>
<evidence type="ECO:0000256" key="4">
    <source>
        <dbReference type="ARBA" id="ARBA00023125"/>
    </source>
</evidence>
<dbReference type="Gene3D" id="1.10.10.10">
    <property type="entry name" value="Winged helix-like DNA-binding domain superfamily/Winged helix DNA-binding domain"/>
    <property type="match status" value="1"/>
</dbReference>
<dbReference type="SUPFAM" id="SSF53383">
    <property type="entry name" value="PLP-dependent transferases"/>
    <property type="match status" value="1"/>
</dbReference>
<dbReference type="InterPro" id="IPR004839">
    <property type="entry name" value="Aminotransferase_I/II_large"/>
</dbReference>
<dbReference type="PANTHER" id="PTHR46577">
    <property type="entry name" value="HTH-TYPE TRANSCRIPTIONAL REGULATORY PROTEIN GABR"/>
    <property type="match status" value="1"/>
</dbReference>
<dbReference type="InterPro" id="IPR015424">
    <property type="entry name" value="PyrdxlP-dep_Trfase"/>
</dbReference>
<evidence type="ECO:0000256" key="3">
    <source>
        <dbReference type="ARBA" id="ARBA00023015"/>
    </source>
</evidence>
<dbReference type="Gene3D" id="3.90.1150.10">
    <property type="entry name" value="Aspartate Aminotransferase, domain 1"/>
    <property type="match status" value="1"/>
</dbReference>
<sequence length="488" mass="53484">MNEPSSSQFRYQDVEEHIQGLITSGTLTPGDRLPSLRSLSTHMQVSISTVSQAYVRLEEQGVITARPRSGFFVAHRTRKLPPFAGNPRPALEPTTVNRNQLIRTVLEAVGDTSLVPFAIISPAKELLPHKALSKFMRQVVARDDGTSLSYAPCEGDLRLRRQICFRSIDAGISVLPQDILVTFGAMEALNISLRTVTRPGDTVLVQSPTYFCFLQLLENCGLRAIEIGSDPRTGVDPEDIATALDTFDIKAGILSSNFNNPDGSLTPEPAKKAIAHLFEERSIPLIEDDVSGELHFEDTRPGTYKQHDHTGNVIYCSSFSKTLAPGYRVGWMIPGKRYDQALEIKATSSVCSATPTQMVVAAYLESGQYDRHLRRLRQAIAKQMKTLQMAITEHFPQGTRATRPTGGAVLWVELPGDIDAVDYFFRAKKAGIGIAPGTIFSTQENYNSFIRLSCDGIWNAAMQEGIAKLGSIAADMAGEKRGIAGRQG</sequence>
<protein>
    <submittedName>
        <fullName evidence="7">GntR family transcriptional regulator</fullName>
    </submittedName>
</protein>
<evidence type="ECO:0000256" key="5">
    <source>
        <dbReference type="ARBA" id="ARBA00023163"/>
    </source>
</evidence>
<dbReference type="GO" id="GO:0003700">
    <property type="term" value="F:DNA-binding transcription factor activity"/>
    <property type="evidence" value="ECO:0007669"/>
    <property type="project" value="InterPro"/>
</dbReference>
<dbReference type="InterPro" id="IPR015421">
    <property type="entry name" value="PyrdxlP-dep_Trfase_major"/>
</dbReference>
<keyword evidence="2" id="KW-0663">Pyridoxal phosphate</keyword>
<dbReference type="Pfam" id="PF00392">
    <property type="entry name" value="GntR"/>
    <property type="match status" value="1"/>
</dbReference>
<accession>A0A194AKU9</accession>
<gene>
    <name evidence="7" type="ORF">DPF_2397</name>
</gene>
<comment type="similarity">
    <text evidence="1">In the C-terminal section; belongs to the class-I pyridoxal-phosphate-dependent aminotransferase family.</text>
</comment>
<dbReference type="GO" id="GO:0003677">
    <property type="term" value="F:DNA binding"/>
    <property type="evidence" value="ECO:0007669"/>
    <property type="project" value="UniProtKB-KW"/>
</dbReference>
<comment type="caution">
    <text evidence="7">The sequence shown here is derived from an EMBL/GenBank/DDBJ whole genome shotgun (WGS) entry which is preliminary data.</text>
</comment>
<keyword evidence="4" id="KW-0238">DNA-binding</keyword>
<evidence type="ECO:0000313" key="7">
    <source>
        <dbReference type="EMBL" id="GAU09666.1"/>
    </source>
</evidence>
<dbReference type="InterPro" id="IPR000524">
    <property type="entry name" value="Tscrpt_reg_HTH_GntR"/>
</dbReference>
<dbReference type="OrthoDB" id="9804020at2"/>
<dbReference type="SMART" id="SM00345">
    <property type="entry name" value="HTH_GNTR"/>
    <property type="match status" value="1"/>
</dbReference>
<dbReference type="Proteomes" id="UP000095200">
    <property type="component" value="Unassembled WGS sequence"/>
</dbReference>